<sequence>MTWGTLIPILLLLAIVMVAMQFAGKGKGIGGLPVEPTALMTDMERRTIGYIEQAIPTARIHAQVSMGALLRPKSGLDKSARQITRNRFSSKRVDFVVEDRASGRIMLLIELDDRTHDAAKDRDRDRLTARAGYTTVRLPASERPTAESVRRHIGNAIGTGSDSHQPALA</sequence>
<dbReference type="EMBL" id="JTDN01000003">
    <property type="protein sequence ID" value="KHL24293.1"/>
    <property type="molecule type" value="Genomic_DNA"/>
</dbReference>
<evidence type="ECO:0000259" key="1">
    <source>
        <dbReference type="Pfam" id="PF10881"/>
    </source>
</evidence>
<dbReference type="Proteomes" id="UP000030988">
    <property type="component" value="Unassembled WGS sequence"/>
</dbReference>
<protein>
    <recommendedName>
        <fullName evidence="1">DUF2726 domain-containing protein</fullName>
    </recommendedName>
</protein>
<keyword evidence="3" id="KW-1185">Reference proteome</keyword>
<dbReference type="InterPro" id="IPR024402">
    <property type="entry name" value="DUF2726"/>
</dbReference>
<accession>A0A0B2BRW1</accession>
<dbReference type="AlphaFoldDB" id="A0A0B2BRW1"/>
<name>A0A0B2BRW1_9SPHN</name>
<proteinExistence type="predicted"/>
<comment type="caution">
    <text evidence="2">The sequence shown here is derived from an EMBL/GenBank/DDBJ whole genome shotgun (WGS) entry which is preliminary data.</text>
</comment>
<dbReference type="OrthoDB" id="8018770at2"/>
<reference evidence="2 3" key="1">
    <citation type="submission" date="2014-11" db="EMBL/GenBank/DDBJ databases">
        <title>Draft genome sequence of Kirrobacter mercurialis.</title>
        <authorList>
            <person name="Coil D.A."/>
            <person name="Eisen J.A."/>
        </authorList>
    </citation>
    <scope>NUCLEOTIDE SEQUENCE [LARGE SCALE GENOMIC DNA]</scope>
    <source>
        <strain evidence="2 3">Coronado</strain>
    </source>
</reference>
<dbReference type="RefSeq" id="WP_039097872.1">
    <property type="nucleotide sequence ID" value="NZ_JTDN01000003.1"/>
</dbReference>
<gene>
    <name evidence="2" type="ORF">PK98_15135</name>
</gene>
<evidence type="ECO:0000313" key="3">
    <source>
        <dbReference type="Proteomes" id="UP000030988"/>
    </source>
</evidence>
<dbReference type="STRING" id="1572751.PK98_15135"/>
<dbReference type="Pfam" id="PF10881">
    <property type="entry name" value="DUF2726"/>
    <property type="match status" value="1"/>
</dbReference>
<feature type="domain" description="DUF2726" evidence="1">
    <location>
        <begin position="38"/>
        <end position="155"/>
    </location>
</feature>
<evidence type="ECO:0000313" key="2">
    <source>
        <dbReference type="EMBL" id="KHL24293.1"/>
    </source>
</evidence>
<organism evidence="2 3">
    <name type="scientific">Croceibacterium mercuriale</name>
    <dbReference type="NCBI Taxonomy" id="1572751"/>
    <lineage>
        <taxon>Bacteria</taxon>
        <taxon>Pseudomonadati</taxon>
        <taxon>Pseudomonadota</taxon>
        <taxon>Alphaproteobacteria</taxon>
        <taxon>Sphingomonadales</taxon>
        <taxon>Erythrobacteraceae</taxon>
        <taxon>Croceibacterium</taxon>
    </lineage>
</organism>